<sequence length="154" mass="17400">MKSGGRYQRLHRQVCGQKVGGTSVVASRLWLMVTLGATLLTVALTRSAAMYSDSTIADAATYQAKLIKKTLSLHPTQHSFNGYSGPWLENVFYDAWLTLEPRPSRIYVPVAWTDSMHIKTLRLHMQQVINQLNPMFKYFTVMQASLGFNHPLLN</sequence>
<evidence type="ECO:0000313" key="2">
    <source>
        <dbReference type="EMBL" id="EIE18062.1"/>
    </source>
</evidence>
<feature type="non-terminal residue" evidence="2">
    <location>
        <position position="154"/>
    </location>
</feature>
<reference evidence="2 3" key="1">
    <citation type="journal article" date="2012" name="Genome Biol.">
        <title>The genome of the polar eukaryotic microalga coccomyxa subellipsoidea reveals traits of cold adaptation.</title>
        <authorList>
            <person name="Blanc G."/>
            <person name="Agarkova I."/>
            <person name="Grimwood J."/>
            <person name="Kuo A."/>
            <person name="Brueggeman A."/>
            <person name="Dunigan D."/>
            <person name="Gurnon J."/>
            <person name="Ladunga I."/>
            <person name="Lindquist E."/>
            <person name="Lucas S."/>
            <person name="Pangilinan J."/>
            <person name="Proschold T."/>
            <person name="Salamov A."/>
            <person name="Schmutz J."/>
            <person name="Weeks D."/>
            <person name="Yamada T."/>
            <person name="Claverie J.M."/>
            <person name="Grigoriev I."/>
            <person name="Van Etten J."/>
            <person name="Lomsadze A."/>
            <person name="Borodovsky M."/>
        </authorList>
    </citation>
    <scope>NUCLEOTIDE SEQUENCE [LARGE SCALE GENOMIC DNA]</scope>
    <source>
        <strain evidence="2 3">C-169</strain>
    </source>
</reference>
<keyword evidence="1" id="KW-0812">Transmembrane</keyword>
<dbReference type="Proteomes" id="UP000007264">
    <property type="component" value="Unassembled WGS sequence"/>
</dbReference>
<dbReference type="AlphaFoldDB" id="I0YI43"/>
<name>I0YI43_COCSC</name>
<accession>I0YI43</accession>
<feature type="transmembrane region" description="Helical" evidence="1">
    <location>
        <begin position="21"/>
        <end position="44"/>
    </location>
</feature>
<comment type="caution">
    <text evidence="2">The sequence shown here is derived from an EMBL/GenBank/DDBJ whole genome shotgun (WGS) entry which is preliminary data.</text>
</comment>
<dbReference type="GeneID" id="17036016"/>
<dbReference type="EMBL" id="AGSI01000027">
    <property type="protein sequence ID" value="EIE18062.1"/>
    <property type="molecule type" value="Genomic_DNA"/>
</dbReference>
<organism evidence="2 3">
    <name type="scientific">Coccomyxa subellipsoidea (strain C-169)</name>
    <name type="common">Green microalga</name>
    <dbReference type="NCBI Taxonomy" id="574566"/>
    <lineage>
        <taxon>Eukaryota</taxon>
        <taxon>Viridiplantae</taxon>
        <taxon>Chlorophyta</taxon>
        <taxon>core chlorophytes</taxon>
        <taxon>Trebouxiophyceae</taxon>
        <taxon>Trebouxiophyceae incertae sedis</taxon>
        <taxon>Coccomyxaceae</taxon>
        <taxon>Coccomyxa</taxon>
        <taxon>Coccomyxa subellipsoidea</taxon>
    </lineage>
</organism>
<protein>
    <submittedName>
        <fullName evidence="2">Uncharacterized protein</fullName>
    </submittedName>
</protein>
<proteinExistence type="predicted"/>
<evidence type="ECO:0000256" key="1">
    <source>
        <dbReference type="SAM" id="Phobius"/>
    </source>
</evidence>
<dbReference type="KEGG" id="csl:COCSUDRAFT_31846"/>
<keyword evidence="1" id="KW-0472">Membrane</keyword>
<keyword evidence="1" id="KW-1133">Transmembrane helix</keyword>
<gene>
    <name evidence="2" type="ORF">COCSUDRAFT_31846</name>
</gene>
<dbReference type="RefSeq" id="XP_005642606.1">
    <property type="nucleotide sequence ID" value="XM_005642549.1"/>
</dbReference>
<evidence type="ECO:0000313" key="3">
    <source>
        <dbReference type="Proteomes" id="UP000007264"/>
    </source>
</evidence>
<keyword evidence="3" id="KW-1185">Reference proteome</keyword>